<organism evidence="1 2">
    <name type="scientific">Mucilaginibacter lappiensis</name>
    <dbReference type="NCBI Taxonomy" id="354630"/>
    <lineage>
        <taxon>Bacteria</taxon>
        <taxon>Pseudomonadati</taxon>
        <taxon>Bacteroidota</taxon>
        <taxon>Sphingobacteriia</taxon>
        <taxon>Sphingobacteriales</taxon>
        <taxon>Sphingobacteriaceae</taxon>
        <taxon>Mucilaginibacter</taxon>
    </lineage>
</organism>
<reference evidence="1 2" key="1">
    <citation type="submission" date="2020-08" db="EMBL/GenBank/DDBJ databases">
        <title>Genomic Encyclopedia of Type Strains, Phase IV (KMG-V): Genome sequencing to study the core and pangenomes of soil and plant-associated prokaryotes.</title>
        <authorList>
            <person name="Whitman W."/>
        </authorList>
    </citation>
    <scope>NUCLEOTIDE SEQUENCE [LARGE SCALE GENOMIC DNA]</scope>
    <source>
        <strain evidence="1 2">MP601</strain>
    </source>
</reference>
<evidence type="ECO:0000313" key="1">
    <source>
        <dbReference type="EMBL" id="MBB6126955.1"/>
    </source>
</evidence>
<dbReference type="EMBL" id="JACHCA010000003">
    <property type="protein sequence ID" value="MBB6126955.1"/>
    <property type="molecule type" value="Genomic_DNA"/>
</dbReference>
<name>A0A841JET1_9SPHI</name>
<sequence length="100" mass="11596">MAIKNSNWDKKHYQEIYDFMIATLSSVPWCSNVKCPFEWAKSKLPLITMSIEKEDYEAAQATKDAIKNFLNRFLDDENKITNEATLKLPTAGQHLREKLS</sequence>
<accession>A0A841JET1</accession>
<evidence type="ECO:0000313" key="2">
    <source>
        <dbReference type="Proteomes" id="UP000548326"/>
    </source>
</evidence>
<comment type="caution">
    <text evidence="1">The sequence shown here is derived from an EMBL/GenBank/DDBJ whole genome shotgun (WGS) entry which is preliminary data.</text>
</comment>
<dbReference type="Proteomes" id="UP000548326">
    <property type="component" value="Unassembled WGS sequence"/>
</dbReference>
<dbReference type="RefSeq" id="WP_183586123.1">
    <property type="nucleotide sequence ID" value="NZ_JACHCA010000003.1"/>
</dbReference>
<protein>
    <submittedName>
        <fullName evidence="1">Uncharacterized protein</fullName>
    </submittedName>
</protein>
<gene>
    <name evidence="1" type="ORF">HDF22_001061</name>
</gene>
<dbReference type="AlphaFoldDB" id="A0A841JET1"/>
<proteinExistence type="predicted"/>